<dbReference type="PANTHER" id="PTHR30250">
    <property type="entry name" value="PST FAMILY PREDICTED COLANIC ACID TRANSPORTER"/>
    <property type="match status" value="1"/>
</dbReference>
<protein>
    <submittedName>
        <fullName evidence="8">Oligosaccharide flippase family protein</fullName>
    </submittedName>
</protein>
<organism evidence="8 9">
    <name type="scientific">Salinisphaera aquimarina</name>
    <dbReference type="NCBI Taxonomy" id="2094031"/>
    <lineage>
        <taxon>Bacteria</taxon>
        <taxon>Pseudomonadati</taxon>
        <taxon>Pseudomonadota</taxon>
        <taxon>Gammaproteobacteria</taxon>
        <taxon>Salinisphaerales</taxon>
        <taxon>Salinisphaeraceae</taxon>
        <taxon>Salinisphaera</taxon>
    </lineage>
</organism>
<keyword evidence="3" id="KW-1003">Cell membrane</keyword>
<keyword evidence="6 7" id="KW-0472">Membrane</keyword>
<sequence>MLSVRRSLAFSFAQRYTNLLLSVPTIMIVSRLLTPAQVGVFSLGMAFVGLIHSLRDFGVSDYIVQAYELKDGLAQTAFAINVIISWSLGIVVYLSSSYIAEFYREPGLALLLQIFCINFFLMPFGTTVYSMMKRSMQFHLIYRINVLQQFTQSAFTVGLAYLGFGYLGLGLASVASMIVLVLASITIGHAYRIRGLSLSHWRDVANFGVQRTTTDIVKRVAASTPDFVIGRVLDFAAVGLFSRGKGLVNMFDQNIMAAIKTVTFPSYAKDFREAGDPGKRYLTSKEFTSAISWPFMGFAALLAFPIMRIMFGDQWDAAIPILQVFALASIIGSLNSDAPEFLVAAGRVSVVTKIMISVQLLRIGLTVAAAYYSLLAVAAVNILTVTIVFFGFHWPIIKYSSVTWSGLGRSLARSAITTIVALIGPLSIVALVPPSDDSLWLPLLLSLVLAAVGWIVGIVFSGHPMRGELVNAWTVAKNRVFRPSSSSESG</sequence>
<comment type="subcellular location">
    <subcellularLocation>
        <location evidence="1">Cell membrane</location>
        <topology evidence="1">Multi-pass membrane protein</topology>
    </subcellularLocation>
</comment>
<comment type="similarity">
    <text evidence="2">Belongs to the polysaccharide synthase family.</text>
</comment>
<feature type="transmembrane region" description="Helical" evidence="7">
    <location>
        <begin position="369"/>
        <end position="390"/>
    </location>
</feature>
<feature type="transmembrane region" description="Helical" evidence="7">
    <location>
        <begin position="170"/>
        <end position="191"/>
    </location>
</feature>
<dbReference type="RefSeq" id="WP_380690388.1">
    <property type="nucleotide sequence ID" value="NZ_JBHRSS010000006.1"/>
</dbReference>
<comment type="caution">
    <text evidence="8">The sequence shown here is derived from an EMBL/GenBank/DDBJ whole genome shotgun (WGS) entry which is preliminary data.</text>
</comment>
<proteinExistence type="inferred from homology"/>
<evidence type="ECO:0000256" key="7">
    <source>
        <dbReference type="SAM" id="Phobius"/>
    </source>
</evidence>
<feature type="transmembrane region" description="Helical" evidence="7">
    <location>
        <begin position="439"/>
        <end position="460"/>
    </location>
</feature>
<name>A0ABV7ETY8_9GAMM</name>
<evidence type="ECO:0000256" key="2">
    <source>
        <dbReference type="ARBA" id="ARBA00007430"/>
    </source>
</evidence>
<dbReference type="Proteomes" id="UP001595462">
    <property type="component" value="Unassembled WGS sequence"/>
</dbReference>
<feature type="transmembrane region" description="Helical" evidence="7">
    <location>
        <begin position="411"/>
        <end position="433"/>
    </location>
</feature>
<keyword evidence="4 7" id="KW-0812">Transmembrane</keyword>
<accession>A0ABV7ETY8</accession>
<feature type="transmembrane region" description="Helical" evidence="7">
    <location>
        <begin position="341"/>
        <end position="363"/>
    </location>
</feature>
<dbReference type="PANTHER" id="PTHR30250:SF10">
    <property type="entry name" value="LIPOPOLYSACCHARIDE BIOSYNTHESIS PROTEIN WZXC"/>
    <property type="match status" value="1"/>
</dbReference>
<evidence type="ECO:0000256" key="3">
    <source>
        <dbReference type="ARBA" id="ARBA00022475"/>
    </source>
</evidence>
<keyword evidence="9" id="KW-1185">Reference proteome</keyword>
<reference evidence="9" key="1">
    <citation type="journal article" date="2019" name="Int. J. Syst. Evol. Microbiol.">
        <title>The Global Catalogue of Microorganisms (GCM) 10K type strain sequencing project: providing services to taxonomists for standard genome sequencing and annotation.</title>
        <authorList>
            <consortium name="The Broad Institute Genomics Platform"/>
            <consortium name="The Broad Institute Genome Sequencing Center for Infectious Disease"/>
            <person name="Wu L."/>
            <person name="Ma J."/>
        </authorList>
    </citation>
    <scope>NUCLEOTIDE SEQUENCE [LARGE SCALE GENOMIC DNA]</scope>
    <source>
        <strain evidence="9">KCTC 52640</strain>
    </source>
</reference>
<evidence type="ECO:0000256" key="6">
    <source>
        <dbReference type="ARBA" id="ARBA00023136"/>
    </source>
</evidence>
<evidence type="ECO:0000256" key="1">
    <source>
        <dbReference type="ARBA" id="ARBA00004651"/>
    </source>
</evidence>
<dbReference type="EMBL" id="JBHRSS010000006">
    <property type="protein sequence ID" value="MFC3104850.1"/>
    <property type="molecule type" value="Genomic_DNA"/>
</dbReference>
<evidence type="ECO:0000313" key="8">
    <source>
        <dbReference type="EMBL" id="MFC3104850.1"/>
    </source>
</evidence>
<gene>
    <name evidence="8" type="ORF">ACFOSU_13290</name>
</gene>
<evidence type="ECO:0000313" key="9">
    <source>
        <dbReference type="Proteomes" id="UP001595462"/>
    </source>
</evidence>
<feature type="transmembrane region" description="Helical" evidence="7">
    <location>
        <begin position="72"/>
        <end position="96"/>
    </location>
</feature>
<dbReference type="Pfam" id="PF13440">
    <property type="entry name" value="Polysacc_synt_3"/>
    <property type="match status" value="1"/>
</dbReference>
<dbReference type="InterPro" id="IPR050833">
    <property type="entry name" value="Poly_Biosynth_Transport"/>
</dbReference>
<feature type="transmembrane region" description="Helical" evidence="7">
    <location>
        <begin position="290"/>
        <end position="311"/>
    </location>
</feature>
<evidence type="ECO:0000256" key="5">
    <source>
        <dbReference type="ARBA" id="ARBA00022989"/>
    </source>
</evidence>
<keyword evidence="5 7" id="KW-1133">Transmembrane helix</keyword>
<feature type="transmembrane region" description="Helical" evidence="7">
    <location>
        <begin position="317"/>
        <end position="334"/>
    </location>
</feature>
<evidence type="ECO:0000256" key="4">
    <source>
        <dbReference type="ARBA" id="ARBA00022692"/>
    </source>
</evidence>
<feature type="transmembrane region" description="Helical" evidence="7">
    <location>
        <begin position="108"/>
        <end position="132"/>
    </location>
</feature>